<dbReference type="OrthoDB" id="6609132at2759"/>
<dbReference type="EnsemblMetazoa" id="AAEL021853-RA">
    <property type="protein sequence ID" value="AAEL021853-PA"/>
    <property type="gene ID" value="AAEL021853"/>
</dbReference>
<name>A0A903VFE6_AEDAE</name>
<evidence type="ECO:0000256" key="1">
    <source>
        <dbReference type="SAM" id="MobiDB-lite"/>
    </source>
</evidence>
<reference evidence="3 4" key="1">
    <citation type="submission" date="2017-06" db="EMBL/GenBank/DDBJ databases">
        <title>Aedes aegypti genome working group (AGWG) sequencing and assembly.</title>
        <authorList>
            <consortium name="Aedes aegypti Genome Working Group (AGWG)"/>
            <person name="Matthews B.J."/>
        </authorList>
    </citation>
    <scope>NUCLEOTIDE SEQUENCE [LARGE SCALE GENOMIC DNA]</scope>
    <source>
        <strain evidence="3 4">LVP_AGWG</strain>
    </source>
</reference>
<dbReference type="Pfam" id="PF16027">
    <property type="entry name" value="DUF4786"/>
    <property type="match status" value="1"/>
</dbReference>
<dbReference type="InterPro" id="IPR031983">
    <property type="entry name" value="DUF4786"/>
</dbReference>
<dbReference type="AlphaFoldDB" id="A0A903VFE6"/>
<feature type="compositionally biased region" description="Basic residues" evidence="1">
    <location>
        <begin position="110"/>
        <end position="119"/>
    </location>
</feature>
<feature type="compositionally biased region" description="Basic and acidic residues" evidence="1">
    <location>
        <begin position="120"/>
        <end position="134"/>
    </location>
</feature>
<evidence type="ECO:0000313" key="3">
    <source>
        <dbReference type="EnsemblMetazoa" id="AAEL021853-PA"/>
    </source>
</evidence>
<feature type="chain" id="PRO_5037850635" evidence="2">
    <location>
        <begin position="23"/>
        <end position="337"/>
    </location>
</feature>
<dbReference type="Proteomes" id="UP000008820">
    <property type="component" value="Chromosome 1"/>
</dbReference>
<reference evidence="3" key="2">
    <citation type="submission" date="2022-10" db="UniProtKB">
        <authorList>
            <consortium name="EnsemblMetazoa"/>
        </authorList>
    </citation>
    <scope>IDENTIFICATION</scope>
    <source>
        <strain evidence="3">LVP_AGWG</strain>
    </source>
</reference>
<proteinExistence type="predicted"/>
<sequence>MLLRNGISLILLLMCVLSTLQAAPNNHRHSDSNTEVVTIKENENETIKTAKSLTAGNRTKKSNLKSTPITYITTLADVAHQHHAKASTPKKYSGKPMAKARDDKELQQHKTVKVKHHHSEKSNGKSLEVPKKEPLNNPAMLSKLGLGKLHISSSHHKKRLAVESRHHGRPDDSHMFVIKLPPNPYYYTNNGPVPAPNAIEDVGKKVPVGFKSNGKPGRIYHWNIPVLKKILGNNHGRNPNSRHHDNIDELIDIKDIPTWSKPWENEALDKSLIKFSTVDHVEKLQKKKSPSYYAPIKAKKSAQGKYYASNGKPQSFYVIEKSLQKNLKPIQHHKLIP</sequence>
<evidence type="ECO:0000313" key="4">
    <source>
        <dbReference type="Proteomes" id="UP000008820"/>
    </source>
</evidence>
<keyword evidence="4" id="KW-1185">Reference proteome</keyword>
<feature type="compositionally biased region" description="Basic and acidic residues" evidence="1">
    <location>
        <begin position="99"/>
        <end position="108"/>
    </location>
</feature>
<evidence type="ECO:0000256" key="2">
    <source>
        <dbReference type="SAM" id="SignalP"/>
    </source>
</evidence>
<feature type="region of interest" description="Disordered" evidence="1">
    <location>
        <begin position="83"/>
        <end position="137"/>
    </location>
</feature>
<protein>
    <submittedName>
        <fullName evidence="3">Uncharacterized protein</fullName>
    </submittedName>
</protein>
<feature type="signal peptide" evidence="2">
    <location>
        <begin position="1"/>
        <end position="22"/>
    </location>
</feature>
<gene>
    <name evidence="3" type="primary">110678898</name>
</gene>
<organism evidence="3 4">
    <name type="scientific">Aedes aegypti</name>
    <name type="common">Yellowfever mosquito</name>
    <name type="synonym">Culex aegypti</name>
    <dbReference type="NCBI Taxonomy" id="7159"/>
    <lineage>
        <taxon>Eukaryota</taxon>
        <taxon>Metazoa</taxon>
        <taxon>Ecdysozoa</taxon>
        <taxon>Arthropoda</taxon>
        <taxon>Hexapoda</taxon>
        <taxon>Insecta</taxon>
        <taxon>Pterygota</taxon>
        <taxon>Neoptera</taxon>
        <taxon>Endopterygota</taxon>
        <taxon>Diptera</taxon>
        <taxon>Nematocera</taxon>
        <taxon>Culicoidea</taxon>
        <taxon>Culicidae</taxon>
        <taxon>Culicinae</taxon>
        <taxon>Aedini</taxon>
        <taxon>Aedes</taxon>
        <taxon>Stegomyia</taxon>
    </lineage>
</organism>
<accession>A0A903VFE6</accession>
<keyword evidence="2" id="KW-0732">Signal</keyword>